<name>A0A8J7WL96_9ACTN</name>
<sequence>MSGTLARSVPVPGPATTAAPGPAPATTAAPIPAPAPAPAGRLAGPAHWGVRAAVRLGFPGRAALAEDAAHTALLRTYLSDLLKQDGLSLDEEKFAAGGHSYGEMAEELLRLTVPPGEAVDLLVLASAVPDLTPGRSTAIYLSHVCPGSPLALAIGDQGAVAAFTGLRLAGEYARTDALHSTILLVVEQASLPYDTGSAPMPAENAAVALLLGDSTVPVSLPAAAAGRPRHPARLGEVKILADVQTDEAAVCALEAAAAGLGGPSDTALILGPGLAEHAGDLADRFLIHHAHPGRPATGTWWELAGMLNEPRRPARSVLLAEYDPESATLALAAFHV</sequence>
<evidence type="ECO:0000313" key="2">
    <source>
        <dbReference type="EMBL" id="MBS2964406.1"/>
    </source>
</evidence>
<dbReference type="RefSeq" id="WP_211468772.1">
    <property type="nucleotide sequence ID" value="NZ_JAGSXH010000050.1"/>
</dbReference>
<dbReference type="InterPro" id="IPR016039">
    <property type="entry name" value="Thiolase-like"/>
</dbReference>
<accession>A0A8J7WL96</accession>
<feature type="compositionally biased region" description="Low complexity" evidence="1">
    <location>
        <begin position="14"/>
        <end position="30"/>
    </location>
</feature>
<comment type="caution">
    <text evidence="2">The sequence shown here is derived from an EMBL/GenBank/DDBJ whole genome shotgun (WGS) entry which is preliminary data.</text>
</comment>
<dbReference type="EMBL" id="JAGSXH010000050">
    <property type="protein sequence ID" value="MBS2964406.1"/>
    <property type="molecule type" value="Genomic_DNA"/>
</dbReference>
<feature type="region of interest" description="Disordered" evidence="1">
    <location>
        <begin position="1"/>
        <end position="38"/>
    </location>
</feature>
<protein>
    <submittedName>
        <fullName evidence="2">Uncharacterized protein</fullName>
    </submittedName>
</protein>
<dbReference type="SUPFAM" id="SSF53901">
    <property type="entry name" value="Thiolase-like"/>
    <property type="match status" value="1"/>
</dbReference>
<evidence type="ECO:0000256" key="1">
    <source>
        <dbReference type="SAM" id="MobiDB-lite"/>
    </source>
</evidence>
<organism evidence="2 3">
    <name type="scientific">Actinocrinis puniceicyclus</name>
    <dbReference type="NCBI Taxonomy" id="977794"/>
    <lineage>
        <taxon>Bacteria</taxon>
        <taxon>Bacillati</taxon>
        <taxon>Actinomycetota</taxon>
        <taxon>Actinomycetes</taxon>
        <taxon>Catenulisporales</taxon>
        <taxon>Actinospicaceae</taxon>
        <taxon>Actinocrinis</taxon>
    </lineage>
</organism>
<dbReference type="Proteomes" id="UP000677913">
    <property type="component" value="Unassembled WGS sequence"/>
</dbReference>
<gene>
    <name evidence="2" type="ORF">KGA66_15215</name>
</gene>
<dbReference type="AlphaFoldDB" id="A0A8J7WL96"/>
<proteinExistence type="predicted"/>
<evidence type="ECO:0000313" key="3">
    <source>
        <dbReference type="Proteomes" id="UP000677913"/>
    </source>
</evidence>
<keyword evidence="3" id="KW-1185">Reference proteome</keyword>
<dbReference type="GO" id="GO:0016746">
    <property type="term" value="F:acyltransferase activity"/>
    <property type="evidence" value="ECO:0007669"/>
    <property type="project" value="InterPro"/>
</dbReference>
<reference evidence="2" key="1">
    <citation type="submission" date="2021-04" db="EMBL/GenBank/DDBJ databases">
        <title>Genome based classification of Actinospica acidithermotolerans sp. nov., an actinobacterium isolated from an Indonesian hot spring.</title>
        <authorList>
            <person name="Kusuma A.B."/>
            <person name="Putra K.E."/>
            <person name="Nafisah S."/>
            <person name="Loh J."/>
            <person name="Nouioui I."/>
            <person name="Goodfellow M."/>
        </authorList>
    </citation>
    <scope>NUCLEOTIDE SEQUENCE</scope>
    <source>
        <strain evidence="2">DSM 45618</strain>
    </source>
</reference>